<reference evidence="1" key="1">
    <citation type="submission" date="2021-08" db="EMBL/GenBank/DDBJ databases">
        <title>The first chromosome-level gecko genome reveals the dynamic sex chromosomes of Neotropical dwarf geckos (Sphaerodactylidae: Sphaerodactylus).</title>
        <authorList>
            <person name="Pinto B.J."/>
            <person name="Keating S.E."/>
            <person name="Gamble T."/>
        </authorList>
    </citation>
    <scope>NUCLEOTIDE SEQUENCE</scope>
    <source>
        <strain evidence="1">TG3544</strain>
    </source>
</reference>
<evidence type="ECO:0000313" key="2">
    <source>
        <dbReference type="Proteomes" id="UP000827872"/>
    </source>
</evidence>
<organism evidence="1 2">
    <name type="scientific">Sphaerodactylus townsendi</name>
    <dbReference type="NCBI Taxonomy" id="933632"/>
    <lineage>
        <taxon>Eukaryota</taxon>
        <taxon>Metazoa</taxon>
        <taxon>Chordata</taxon>
        <taxon>Craniata</taxon>
        <taxon>Vertebrata</taxon>
        <taxon>Euteleostomi</taxon>
        <taxon>Lepidosauria</taxon>
        <taxon>Squamata</taxon>
        <taxon>Bifurcata</taxon>
        <taxon>Gekkota</taxon>
        <taxon>Sphaerodactylidae</taxon>
        <taxon>Sphaerodactylus</taxon>
    </lineage>
</organism>
<accession>A0ACB8EVZ2</accession>
<evidence type="ECO:0000313" key="1">
    <source>
        <dbReference type="EMBL" id="KAH7996915.1"/>
    </source>
</evidence>
<keyword evidence="2" id="KW-1185">Reference proteome</keyword>
<protein>
    <submittedName>
        <fullName evidence="1">Uncharacterized protein</fullName>
    </submittedName>
</protein>
<sequence length="109" mass="12127">MALMLCLLLPLLWDQGRPFELQQAILELQIENSQLQGKIQNLTEALSELQVFIWNQSQGSDSAPEQLQHEHLQCPANAHWRNIAAPSASVPSVAWLLALMSLMAVLTKG</sequence>
<name>A0ACB8EVZ2_9SAUR</name>
<gene>
    <name evidence="1" type="ORF">K3G42_012052</name>
</gene>
<comment type="caution">
    <text evidence="1">The sequence shown here is derived from an EMBL/GenBank/DDBJ whole genome shotgun (WGS) entry which is preliminary data.</text>
</comment>
<proteinExistence type="predicted"/>
<dbReference type="Proteomes" id="UP000827872">
    <property type="component" value="Linkage Group LG15"/>
</dbReference>
<dbReference type="EMBL" id="CM037628">
    <property type="protein sequence ID" value="KAH7996915.1"/>
    <property type="molecule type" value="Genomic_DNA"/>
</dbReference>